<evidence type="ECO:0000313" key="2">
    <source>
        <dbReference type="Proteomes" id="UP000242310"/>
    </source>
</evidence>
<proteinExistence type="predicted"/>
<name>A0A2P8H663_9BACI</name>
<organism evidence="1 2">
    <name type="scientific">Salsuginibacillus halophilus</name>
    <dbReference type="NCBI Taxonomy" id="517424"/>
    <lineage>
        <taxon>Bacteria</taxon>
        <taxon>Bacillati</taxon>
        <taxon>Bacillota</taxon>
        <taxon>Bacilli</taxon>
        <taxon>Bacillales</taxon>
        <taxon>Bacillaceae</taxon>
        <taxon>Salsuginibacillus</taxon>
    </lineage>
</organism>
<dbReference type="RefSeq" id="WP_106589875.1">
    <property type="nucleotide sequence ID" value="NZ_PYAV01000018.1"/>
</dbReference>
<reference evidence="1 2" key="1">
    <citation type="submission" date="2018-03" db="EMBL/GenBank/DDBJ databases">
        <title>Genomic Encyclopedia of Type Strains, Phase III (KMG-III): the genomes of soil and plant-associated and newly described type strains.</title>
        <authorList>
            <person name="Whitman W."/>
        </authorList>
    </citation>
    <scope>NUCLEOTIDE SEQUENCE [LARGE SCALE GENOMIC DNA]</scope>
    <source>
        <strain evidence="1 2">CGMCC 1.07653</strain>
    </source>
</reference>
<accession>A0A2P8H663</accession>
<dbReference type="AlphaFoldDB" id="A0A2P8H663"/>
<dbReference type="EMBL" id="PYAV01000018">
    <property type="protein sequence ID" value="PSL41698.1"/>
    <property type="molecule type" value="Genomic_DNA"/>
</dbReference>
<gene>
    <name evidence="1" type="ORF">B0H94_11811</name>
</gene>
<dbReference type="Proteomes" id="UP000242310">
    <property type="component" value="Unassembled WGS sequence"/>
</dbReference>
<evidence type="ECO:0000313" key="1">
    <source>
        <dbReference type="EMBL" id="PSL41698.1"/>
    </source>
</evidence>
<protein>
    <submittedName>
        <fullName evidence="1">Uncharacterized protein</fullName>
    </submittedName>
</protein>
<sequence>MSNVTIENEPISIQINDESVTVPEDEVWKVTVLLLAEGSSVSGDSFLINGVPFQPEADSSAQNHAVPFDAVFVGGDELESETGVISVNISGFIVKKG</sequence>
<comment type="caution">
    <text evidence="1">The sequence shown here is derived from an EMBL/GenBank/DDBJ whole genome shotgun (WGS) entry which is preliminary data.</text>
</comment>
<keyword evidence="2" id="KW-1185">Reference proteome</keyword>